<dbReference type="InterPro" id="IPR021476">
    <property type="entry name" value="Egh16-like"/>
</dbReference>
<protein>
    <submittedName>
        <fullName evidence="4">Uncharacterized protein</fullName>
    </submittedName>
</protein>
<reference evidence="4" key="3">
    <citation type="submission" date="2025-08" db="UniProtKB">
        <authorList>
            <consortium name="RefSeq"/>
        </authorList>
    </citation>
    <scope>IDENTIFICATION</scope>
    <source>
        <strain evidence="4">NI907</strain>
    </source>
</reference>
<gene>
    <name evidence="4" type="ORF">PgNI_09008</name>
</gene>
<dbReference type="OrthoDB" id="5418436at2759"/>
<accession>A0A6P8AW89</accession>
<dbReference type="GeneID" id="41963906"/>
<evidence type="ECO:0000313" key="4">
    <source>
        <dbReference type="RefSeq" id="XP_030979191.1"/>
    </source>
</evidence>
<dbReference type="AlphaFoldDB" id="A0A6P8AW89"/>
<sequence>MFTKTLIFALAASPLVAAHGKIAMVAGDAGGNGTALAIKGAVVPGAGPNSKTEVDTTVFSKKQAGTDAKSDGFGKTTGSGQNTANMLKEAMAQSGSTLPQVTQGGSINGTYHIVTTDGAGPVRAILDTEGKGEFSKGTELEVTTNVPGNNGNIKATKGKRSFIGELWDRSTDALAARGLITKRAANVNTDHQFSVKIPAGTTCNGEASGQTNICWVKVANPSNAGPFGGVFAIQMAGGGSAGNGTTATASTDKATAGTGSKAAAATDKKGNKKNKNTKRFTA</sequence>
<keyword evidence="2" id="KW-0732">Signal</keyword>
<feature type="region of interest" description="Disordered" evidence="1">
    <location>
        <begin position="241"/>
        <end position="282"/>
    </location>
</feature>
<dbReference type="KEGG" id="pgri:PgNI_09008"/>
<evidence type="ECO:0000256" key="2">
    <source>
        <dbReference type="SAM" id="SignalP"/>
    </source>
</evidence>
<feature type="chain" id="PRO_5027597586" evidence="2">
    <location>
        <begin position="19"/>
        <end position="282"/>
    </location>
</feature>
<evidence type="ECO:0000313" key="3">
    <source>
        <dbReference type="Proteomes" id="UP000515153"/>
    </source>
</evidence>
<evidence type="ECO:0000256" key="1">
    <source>
        <dbReference type="SAM" id="MobiDB-lite"/>
    </source>
</evidence>
<reference evidence="3 4" key="1">
    <citation type="journal article" date="2019" name="Mol. Biol. Evol.">
        <title>Blast fungal genomes show frequent chromosomal changes, gene gains and losses, and effector gene turnover.</title>
        <authorList>
            <person name="Gomez Luciano L.B."/>
            <person name="Jason Tsai I."/>
            <person name="Chuma I."/>
            <person name="Tosa Y."/>
            <person name="Chen Y.H."/>
            <person name="Li J.Y."/>
            <person name="Li M.Y."/>
            <person name="Jade Lu M.Y."/>
            <person name="Nakayashiki H."/>
            <person name="Li W.H."/>
        </authorList>
    </citation>
    <scope>NUCLEOTIDE SEQUENCE [LARGE SCALE GENOMIC DNA]</scope>
    <source>
        <strain evidence="3 4">NI907</strain>
    </source>
</reference>
<name>A0A6P8AW89_PYRGI</name>
<keyword evidence="3" id="KW-1185">Reference proteome</keyword>
<reference evidence="4" key="2">
    <citation type="submission" date="2019-10" db="EMBL/GenBank/DDBJ databases">
        <authorList>
            <consortium name="NCBI Genome Project"/>
        </authorList>
    </citation>
    <scope>NUCLEOTIDE SEQUENCE</scope>
    <source>
        <strain evidence="4">NI907</strain>
    </source>
</reference>
<proteinExistence type="predicted"/>
<feature type="compositionally biased region" description="Low complexity" evidence="1">
    <location>
        <begin position="243"/>
        <end position="265"/>
    </location>
</feature>
<dbReference type="Proteomes" id="UP000515153">
    <property type="component" value="Chromosome V"/>
</dbReference>
<organism evidence="3 4">
    <name type="scientific">Pyricularia grisea</name>
    <name type="common">Crabgrass-specific blast fungus</name>
    <name type="synonym">Magnaporthe grisea</name>
    <dbReference type="NCBI Taxonomy" id="148305"/>
    <lineage>
        <taxon>Eukaryota</taxon>
        <taxon>Fungi</taxon>
        <taxon>Dikarya</taxon>
        <taxon>Ascomycota</taxon>
        <taxon>Pezizomycotina</taxon>
        <taxon>Sordariomycetes</taxon>
        <taxon>Sordariomycetidae</taxon>
        <taxon>Magnaporthales</taxon>
        <taxon>Pyriculariaceae</taxon>
        <taxon>Pyricularia</taxon>
    </lineage>
</organism>
<dbReference type="Pfam" id="PF11327">
    <property type="entry name" value="Egh16-like"/>
    <property type="match status" value="1"/>
</dbReference>
<dbReference type="PANTHER" id="PTHR34618:SF4">
    <property type="entry name" value="CAS1"/>
    <property type="match status" value="1"/>
</dbReference>
<feature type="compositionally biased region" description="Basic residues" evidence="1">
    <location>
        <begin position="270"/>
        <end position="282"/>
    </location>
</feature>
<dbReference type="RefSeq" id="XP_030979191.1">
    <property type="nucleotide sequence ID" value="XM_031128998.1"/>
</dbReference>
<dbReference type="PANTHER" id="PTHR34618">
    <property type="entry name" value="SURFACE PROTEIN MAS1, PUTATIVE-RELATED"/>
    <property type="match status" value="1"/>
</dbReference>
<feature type="signal peptide" evidence="2">
    <location>
        <begin position="1"/>
        <end position="18"/>
    </location>
</feature>